<reference evidence="1 2" key="1">
    <citation type="submission" date="2019-03" db="EMBL/GenBank/DDBJ databases">
        <title>Genomic Encyclopedia of Type Strains, Phase III (KMG-III): the genomes of soil and plant-associated and newly described type strains.</title>
        <authorList>
            <person name="Whitman W."/>
        </authorList>
    </citation>
    <scope>NUCLEOTIDE SEQUENCE [LARGE SCALE GENOMIC DNA]</scope>
    <source>
        <strain evidence="1 2">CECT 8976</strain>
    </source>
</reference>
<dbReference type="Proteomes" id="UP000295611">
    <property type="component" value="Unassembled WGS sequence"/>
</dbReference>
<dbReference type="AlphaFoldDB" id="A0A4R7BDV7"/>
<accession>A0A4R7BDV7</accession>
<sequence length="34" mass="3716">MKARLLFILKQTVAGVLLSAGFFLAIGLAQHWSN</sequence>
<organism evidence="1 2">
    <name type="scientific">Paludibacterium purpuratum</name>
    <dbReference type="NCBI Taxonomy" id="1144873"/>
    <lineage>
        <taxon>Bacteria</taxon>
        <taxon>Pseudomonadati</taxon>
        <taxon>Pseudomonadota</taxon>
        <taxon>Betaproteobacteria</taxon>
        <taxon>Neisseriales</taxon>
        <taxon>Chromobacteriaceae</taxon>
        <taxon>Paludibacterium</taxon>
    </lineage>
</organism>
<gene>
    <name evidence="1" type="ORF">DFP86_102289</name>
</gene>
<proteinExistence type="predicted"/>
<comment type="caution">
    <text evidence="1">The sequence shown here is derived from an EMBL/GenBank/DDBJ whole genome shotgun (WGS) entry which is preliminary data.</text>
</comment>
<protein>
    <submittedName>
        <fullName evidence="1">Uncharacterized protein</fullName>
    </submittedName>
</protein>
<dbReference type="EMBL" id="SNZP01000002">
    <property type="protein sequence ID" value="TDR82175.1"/>
    <property type="molecule type" value="Genomic_DNA"/>
</dbReference>
<evidence type="ECO:0000313" key="1">
    <source>
        <dbReference type="EMBL" id="TDR82175.1"/>
    </source>
</evidence>
<name>A0A4R7BDV7_9NEIS</name>
<keyword evidence="2" id="KW-1185">Reference proteome</keyword>
<evidence type="ECO:0000313" key="2">
    <source>
        <dbReference type="Proteomes" id="UP000295611"/>
    </source>
</evidence>